<dbReference type="Proteomes" id="UP000254331">
    <property type="component" value="Unassembled WGS sequence"/>
</dbReference>
<protein>
    <submittedName>
        <fullName evidence="1">Uncharacterized protein</fullName>
    </submittedName>
</protein>
<organism evidence="1 2">
    <name type="scientific">Proteus vulgaris</name>
    <dbReference type="NCBI Taxonomy" id="585"/>
    <lineage>
        <taxon>Bacteria</taxon>
        <taxon>Pseudomonadati</taxon>
        <taxon>Pseudomonadota</taxon>
        <taxon>Gammaproteobacteria</taxon>
        <taxon>Enterobacterales</taxon>
        <taxon>Morganellaceae</taxon>
        <taxon>Proteus</taxon>
    </lineage>
</organism>
<dbReference type="RefSeq" id="WP_115370723.1">
    <property type="nucleotide sequence ID" value="NZ_CAXOHZ010000005.1"/>
</dbReference>
<name>A0A379FBS2_PROVU</name>
<accession>A0A379FBS2</accession>
<dbReference type="AlphaFoldDB" id="A0A379FBS2"/>
<proteinExistence type="predicted"/>
<sequence length="118" mass="13548">MFEQVNIIYGEMGNQLAVMMRCYEKNNTVLAKKMIENSLAQNCIEKKFQLKSKKNAEKFAISSFKVNNSQQIEQFSDLIIKPKGVHKVYICRKNINRRNIGQKGGRFSCLNVAQELVG</sequence>
<gene>
    <name evidence="1" type="ORF">NCTC10376_02839</name>
</gene>
<reference evidence="1 2" key="1">
    <citation type="submission" date="2018-06" db="EMBL/GenBank/DDBJ databases">
        <authorList>
            <consortium name="Pathogen Informatics"/>
            <person name="Doyle S."/>
        </authorList>
    </citation>
    <scope>NUCLEOTIDE SEQUENCE [LARGE SCALE GENOMIC DNA]</scope>
    <source>
        <strain evidence="1 2">NCTC10376</strain>
    </source>
</reference>
<dbReference type="EMBL" id="UGTW01000001">
    <property type="protein sequence ID" value="SUC16922.1"/>
    <property type="molecule type" value="Genomic_DNA"/>
</dbReference>
<evidence type="ECO:0000313" key="1">
    <source>
        <dbReference type="EMBL" id="SUC16922.1"/>
    </source>
</evidence>
<evidence type="ECO:0000313" key="2">
    <source>
        <dbReference type="Proteomes" id="UP000254331"/>
    </source>
</evidence>